<name>A0A915J9I4_ROMCU</name>
<proteinExistence type="predicted"/>
<evidence type="ECO:0000313" key="3">
    <source>
        <dbReference type="WBParaSite" id="nRc.2.0.1.t22355-RA"/>
    </source>
</evidence>
<evidence type="ECO:0000313" key="2">
    <source>
        <dbReference type="Proteomes" id="UP000887565"/>
    </source>
</evidence>
<keyword evidence="2" id="KW-1185">Reference proteome</keyword>
<dbReference type="WBParaSite" id="nRc.2.0.1.t22355-RA">
    <property type="protein sequence ID" value="nRc.2.0.1.t22355-RA"/>
    <property type="gene ID" value="nRc.2.0.1.g22355"/>
</dbReference>
<feature type="compositionally biased region" description="Pro residues" evidence="1">
    <location>
        <begin position="88"/>
        <end position="98"/>
    </location>
</feature>
<accession>A0A915J9I4</accession>
<protein>
    <submittedName>
        <fullName evidence="3">Uncharacterized protein</fullName>
    </submittedName>
</protein>
<dbReference type="Proteomes" id="UP000887565">
    <property type="component" value="Unplaced"/>
</dbReference>
<evidence type="ECO:0000256" key="1">
    <source>
        <dbReference type="SAM" id="MobiDB-lite"/>
    </source>
</evidence>
<dbReference type="AlphaFoldDB" id="A0A915J9I4"/>
<reference evidence="3" key="1">
    <citation type="submission" date="2022-11" db="UniProtKB">
        <authorList>
            <consortium name="WormBaseParasite"/>
        </authorList>
    </citation>
    <scope>IDENTIFICATION</scope>
</reference>
<feature type="region of interest" description="Disordered" evidence="1">
    <location>
        <begin position="78"/>
        <end position="132"/>
    </location>
</feature>
<organism evidence="2 3">
    <name type="scientific">Romanomermis culicivorax</name>
    <name type="common">Nematode worm</name>
    <dbReference type="NCBI Taxonomy" id="13658"/>
    <lineage>
        <taxon>Eukaryota</taxon>
        <taxon>Metazoa</taxon>
        <taxon>Ecdysozoa</taxon>
        <taxon>Nematoda</taxon>
        <taxon>Enoplea</taxon>
        <taxon>Dorylaimia</taxon>
        <taxon>Mermithida</taxon>
        <taxon>Mermithoidea</taxon>
        <taxon>Mermithidae</taxon>
        <taxon>Romanomermis</taxon>
    </lineage>
</organism>
<sequence length="132" mass="14887">MQQLILTTPAAPAVSNNLPMPWPPPVTSQFHCEEPCDVYITNDSFRETEPALAYSHPLLRVKLKAPSMDTLYNNHFLRTIPDEDDTPSPAPTRRPPPTAHQFGFSDYPPNDYYDHTQPQLDPLGMSHGEEDS</sequence>